<dbReference type="RefSeq" id="WP_251813071.1">
    <property type="nucleotide sequence ID" value="NZ_CP101527.1"/>
</dbReference>
<comment type="cofactor">
    <cofactor evidence="8">
        <name>Mg(2+)</name>
        <dbReference type="ChEBI" id="CHEBI:18420"/>
    </cofactor>
    <text evidence="8">Binds two Mg(2+) per subunit. The active form of the enzyme binds two Mg(2+) ions in its active site. The first Mg(2+) forms only one salt bridge with the protein.</text>
</comment>
<dbReference type="GO" id="GO:0005829">
    <property type="term" value="C:cytosol"/>
    <property type="evidence" value="ECO:0007669"/>
    <property type="project" value="TreeGrafter"/>
</dbReference>
<dbReference type="GO" id="GO:0003676">
    <property type="term" value="F:nucleic acid binding"/>
    <property type="evidence" value="ECO:0007669"/>
    <property type="project" value="InterPro"/>
</dbReference>
<feature type="domain" description="Exonuclease" evidence="9">
    <location>
        <begin position="9"/>
        <end position="194"/>
    </location>
</feature>
<dbReference type="GO" id="GO:0008033">
    <property type="term" value="P:tRNA processing"/>
    <property type="evidence" value="ECO:0007669"/>
    <property type="project" value="UniProtKB-KW"/>
</dbReference>
<evidence type="ECO:0000256" key="8">
    <source>
        <dbReference type="HAMAP-Rule" id="MF_00157"/>
    </source>
</evidence>
<keyword evidence="6 8" id="KW-0269">Exonuclease</keyword>
<dbReference type="CDD" id="cd06134">
    <property type="entry name" value="RNaseT"/>
    <property type="match status" value="1"/>
</dbReference>
<keyword evidence="7 8" id="KW-0460">Magnesium</keyword>
<feature type="binding site" evidence="8">
    <location>
        <position position="177"/>
    </location>
    <ligand>
        <name>Mg(2+)</name>
        <dbReference type="ChEBI" id="CHEBI:18420"/>
        <label>2</label>
        <note>catalytic</note>
    </ligand>
</feature>
<dbReference type="Gene3D" id="3.30.420.10">
    <property type="entry name" value="Ribonuclease H-like superfamily/Ribonuclease H"/>
    <property type="match status" value="1"/>
</dbReference>
<dbReference type="PANTHER" id="PTHR30231:SF2">
    <property type="entry name" value="RIBONUCLEASE T"/>
    <property type="match status" value="1"/>
</dbReference>
<keyword evidence="5 8" id="KW-0378">Hydrolase</keyword>
<keyword evidence="4 8" id="KW-0479">Metal-binding</keyword>
<evidence type="ECO:0000256" key="1">
    <source>
        <dbReference type="ARBA" id="ARBA00011738"/>
    </source>
</evidence>
<keyword evidence="11" id="KW-1185">Reference proteome</keyword>
<evidence type="ECO:0000256" key="4">
    <source>
        <dbReference type="ARBA" id="ARBA00022723"/>
    </source>
</evidence>
<dbReference type="Pfam" id="PF00929">
    <property type="entry name" value="RNase_T"/>
    <property type="match status" value="1"/>
</dbReference>
<proteinExistence type="inferred from homology"/>
<gene>
    <name evidence="8 10" type="primary">rnt</name>
    <name evidence="10" type="ORF">NNL22_08915</name>
</gene>
<dbReference type="InterPro" id="IPR013520">
    <property type="entry name" value="Ribonucl_H"/>
</dbReference>
<reference evidence="10" key="1">
    <citation type="submission" date="2022-07" db="EMBL/GenBank/DDBJ databases">
        <title>Alkalimarinus sp. nov., isolated from gut of a Alitta virens.</title>
        <authorList>
            <person name="Yang A.I."/>
            <person name="Shin N.-R."/>
        </authorList>
    </citation>
    <scope>NUCLEOTIDE SEQUENCE</scope>
    <source>
        <strain evidence="10">FA028</strain>
    </source>
</reference>
<name>A0A9E8HQG0_9ALTE</name>
<evidence type="ECO:0000256" key="2">
    <source>
        <dbReference type="ARBA" id="ARBA00022694"/>
    </source>
</evidence>
<dbReference type="HAMAP" id="MF_00157">
    <property type="entry name" value="RNase_T"/>
    <property type="match status" value="1"/>
</dbReference>
<protein>
    <recommendedName>
        <fullName evidence="8">Ribonuclease T</fullName>
        <ecNumber evidence="8">3.1.13.-</ecNumber>
    </recommendedName>
    <alternativeName>
        <fullName evidence="8">Exoribonuclease T</fullName>
        <shortName evidence="8">RNase T</shortName>
    </alternativeName>
</protein>
<feature type="site" description="Important for substrate binding and specificity" evidence="8">
    <location>
        <position position="20"/>
    </location>
</feature>
<dbReference type="GO" id="GO:0016896">
    <property type="term" value="F:RNA exonuclease activity, producing 5'-phosphomonoesters"/>
    <property type="evidence" value="ECO:0007669"/>
    <property type="project" value="UniProtKB-UniRule"/>
</dbReference>
<feature type="binding site" evidence="8">
    <location>
        <position position="172"/>
    </location>
    <ligand>
        <name>Mg(2+)</name>
        <dbReference type="ChEBI" id="CHEBI:18420"/>
        <label>2</label>
        <note>catalytic</note>
    </ligand>
</feature>
<evidence type="ECO:0000313" key="11">
    <source>
        <dbReference type="Proteomes" id="UP001164472"/>
    </source>
</evidence>
<evidence type="ECO:0000256" key="7">
    <source>
        <dbReference type="ARBA" id="ARBA00022842"/>
    </source>
</evidence>
<feature type="binding site" evidence="8">
    <location>
        <position position="14"/>
    </location>
    <ligand>
        <name>Mg(2+)</name>
        <dbReference type="ChEBI" id="CHEBI:18420"/>
        <label>2</label>
        <note>catalytic</note>
    </ligand>
</feature>
<feature type="site" description="Important for substrate binding and specificity" evidence="8">
    <location>
        <position position="137"/>
    </location>
</feature>
<sequence length="200" mass="21906">MSYRFRGFLPVVVDVETAGFNAKTDALLEIAAVIIGMDSNGDVYPKETISCNVEPFKGANIEKSALEFTGIDPKCPLRNAKPEEVAIEKIFKAIRHEVKAQDCNRAVLVGHNATFDHSFVFAAAERIEIKRNPFHPFSTFDTVTLAGLAYGQTVLAKACAAAGIEFNGKAAHSARYDTEKTAELFCKIVNRYKEAGAWPC</sequence>
<dbReference type="KEGG" id="asem:NNL22_08915"/>
<feature type="site" description="Important for substrate binding and specificity" evidence="8">
    <location>
        <position position="68"/>
    </location>
</feature>
<dbReference type="SUPFAM" id="SSF53098">
    <property type="entry name" value="Ribonuclease H-like"/>
    <property type="match status" value="1"/>
</dbReference>
<feature type="binding site" evidence="8">
    <location>
        <position position="16"/>
    </location>
    <ligand>
        <name>Mg(2+)</name>
        <dbReference type="ChEBI" id="CHEBI:18420"/>
        <label>2</label>
        <note>catalytic</note>
    </ligand>
</feature>
<dbReference type="GO" id="GO:0008408">
    <property type="term" value="F:3'-5' exonuclease activity"/>
    <property type="evidence" value="ECO:0007669"/>
    <property type="project" value="TreeGrafter"/>
</dbReference>
<evidence type="ECO:0000313" key="10">
    <source>
        <dbReference type="EMBL" id="UZW76818.1"/>
    </source>
</evidence>
<keyword evidence="2 8" id="KW-0819">tRNA processing</keyword>
<comment type="subunit">
    <text evidence="1 8">Homodimer.</text>
</comment>
<evidence type="ECO:0000259" key="9">
    <source>
        <dbReference type="SMART" id="SM00479"/>
    </source>
</evidence>
<dbReference type="SMART" id="SM00479">
    <property type="entry name" value="EXOIII"/>
    <property type="match status" value="1"/>
</dbReference>
<comment type="function">
    <text evidence="8">Trims short 3' overhangs of a variety of RNA species, leaving a one or two nucleotide 3' overhang. Responsible for the end-turnover of tRNA: specifically removes the terminal AMP residue from uncharged tRNA (tRNA-C-C-A). Also appears to be involved in tRNA biosynthesis.</text>
</comment>
<dbReference type="FunFam" id="3.30.420.10:FF:000009">
    <property type="entry name" value="Ribonuclease T"/>
    <property type="match status" value="1"/>
</dbReference>
<feature type="binding site" evidence="8">
    <location>
        <position position="14"/>
    </location>
    <ligand>
        <name>Mg(2+)</name>
        <dbReference type="ChEBI" id="CHEBI:18420"/>
        <label>1</label>
        <note>catalytic</note>
    </ligand>
</feature>
<dbReference type="GO" id="GO:0045004">
    <property type="term" value="P:DNA replication proofreading"/>
    <property type="evidence" value="ECO:0007669"/>
    <property type="project" value="TreeGrafter"/>
</dbReference>
<dbReference type="GO" id="GO:0000287">
    <property type="term" value="F:magnesium ion binding"/>
    <property type="evidence" value="ECO:0007669"/>
    <property type="project" value="UniProtKB-UniRule"/>
</dbReference>
<dbReference type="InterPro" id="IPR012337">
    <property type="entry name" value="RNaseH-like_sf"/>
</dbReference>
<organism evidence="10 11">
    <name type="scientific">Alkalimarinus sediminis</name>
    <dbReference type="NCBI Taxonomy" id="1632866"/>
    <lineage>
        <taxon>Bacteria</taxon>
        <taxon>Pseudomonadati</taxon>
        <taxon>Pseudomonadota</taxon>
        <taxon>Gammaproteobacteria</taxon>
        <taxon>Alteromonadales</taxon>
        <taxon>Alteromonadaceae</taxon>
        <taxon>Alkalimarinus</taxon>
    </lineage>
</organism>
<dbReference type="Proteomes" id="UP001164472">
    <property type="component" value="Chromosome"/>
</dbReference>
<comment type="similarity">
    <text evidence="8">Belongs to the RNase T family.</text>
</comment>
<feature type="site" description="Important for substrate binding and specificity" evidence="8">
    <location>
        <position position="115"/>
    </location>
</feature>
<evidence type="ECO:0000256" key="5">
    <source>
        <dbReference type="ARBA" id="ARBA00022801"/>
    </source>
</evidence>
<evidence type="ECO:0000256" key="6">
    <source>
        <dbReference type="ARBA" id="ARBA00022839"/>
    </source>
</evidence>
<keyword evidence="3 8" id="KW-0540">Nuclease</keyword>
<accession>A0A9E8HQG0</accession>
<dbReference type="NCBIfam" id="TIGR01298">
    <property type="entry name" value="RNaseT"/>
    <property type="match status" value="1"/>
</dbReference>
<feature type="active site" description="Proton donor/acceptor" evidence="8">
    <location>
        <position position="172"/>
    </location>
</feature>
<dbReference type="AlphaFoldDB" id="A0A9E8HQG0"/>
<dbReference type="InterPro" id="IPR005987">
    <property type="entry name" value="RNase_T"/>
</dbReference>
<dbReference type="EC" id="3.1.13.-" evidence="8"/>
<dbReference type="PANTHER" id="PTHR30231">
    <property type="entry name" value="DNA POLYMERASE III SUBUNIT EPSILON"/>
    <property type="match status" value="1"/>
</dbReference>
<evidence type="ECO:0000256" key="3">
    <source>
        <dbReference type="ARBA" id="ARBA00022722"/>
    </source>
</evidence>
<dbReference type="EMBL" id="CP101527">
    <property type="protein sequence ID" value="UZW76818.1"/>
    <property type="molecule type" value="Genomic_DNA"/>
</dbReference>
<dbReference type="InterPro" id="IPR036397">
    <property type="entry name" value="RNaseH_sf"/>
</dbReference>